<comment type="caution">
    <text evidence="1">The sequence shown here is derived from an EMBL/GenBank/DDBJ whole genome shotgun (WGS) entry which is preliminary data.</text>
</comment>
<evidence type="ECO:0000313" key="1">
    <source>
        <dbReference type="EMBL" id="TWF42952.1"/>
    </source>
</evidence>
<name>A0A561PXV8_9BACT</name>
<dbReference type="Proteomes" id="UP000320811">
    <property type="component" value="Unassembled WGS sequence"/>
</dbReference>
<reference evidence="1 2" key="1">
    <citation type="submission" date="2019-06" db="EMBL/GenBank/DDBJ databases">
        <title>Sorghum-associated microbial communities from plants grown in Nebraska, USA.</title>
        <authorList>
            <person name="Schachtman D."/>
        </authorList>
    </citation>
    <scope>NUCLEOTIDE SEQUENCE [LARGE SCALE GENOMIC DNA]</scope>
    <source>
        <strain evidence="1 2">1209</strain>
    </source>
</reference>
<sequence>MYPMLNSLLSDKSKTFNNMVMKLRITCIKKDGGNHENEYVSISSFTVYEELNKNTTTITRENLYEWVKNGGYAQYPDVLTHVFLNQLTQST</sequence>
<protein>
    <submittedName>
        <fullName evidence="1">Uncharacterized protein</fullName>
    </submittedName>
</protein>
<dbReference type="EMBL" id="VIWO01000002">
    <property type="protein sequence ID" value="TWF42952.1"/>
    <property type="molecule type" value="Genomic_DNA"/>
</dbReference>
<proteinExistence type="predicted"/>
<dbReference type="AlphaFoldDB" id="A0A561PXV8"/>
<gene>
    <name evidence="1" type="ORF">FHW36_102714</name>
</gene>
<evidence type="ECO:0000313" key="2">
    <source>
        <dbReference type="Proteomes" id="UP000320811"/>
    </source>
</evidence>
<accession>A0A561PXV8</accession>
<organism evidence="1 2">
    <name type="scientific">Chitinophaga polysaccharea</name>
    <dbReference type="NCBI Taxonomy" id="1293035"/>
    <lineage>
        <taxon>Bacteria</taxon>
        <taxon>Pseudomonadati</taxon>
        <taxon>Bacteroidota</taxon>
        <taxon>Chitinophagia</taxon>
        <taxon>Chitinophagales</taxon>
        <taxon>Chitinophagaceae</taxon>
        <taxon>Chitinophaga</taxon>
    </lineage>
</organism>
<keyword evidence="2" id="KW-1185">Reference proteome</keyword>